<gene>
    <name evidence="1" type="ORF">LNAOJCKE_4927</name>
</gene>
<reference evidence="1" key="2">
    <citation type="submission" date="2021-08" db="EMBL/GenBank/DDBJ databases">
        <authorList>
            <person name="Tani A."/>
            <person name="Ola A."/>
            <person name="Ogura Y."/>
            <person name="Katsura K."/>
            <person name="Hayashi T."/>
        </authorList>
    </citation>
    <scope>NUCLEOTIDE SEQUENCE</scope>
    <source>
        <strain evidence="1">NBRC 15686</strain>
    </source>
</reference>
<evidence type="ECO:0000313" key="1">
    <source>
        <dbReference type="EMBL" id="GJE67695.1"/>
    </source>
</evidence>
<dbReference type="EMBL" id="BPRC01000031">
    <property type="protein sequence ID" value="GJE67695.1"/>
    <property type="molecule type" value="Genomic_DNA"/>
</dbReference>
<evidence type="ECO:0008006" key="3">
    <source>
        <dbReference type="Google" id="ProtNLM"/>
    </source>
</evidence>
<dbReference type="InterPro" id="IPR009444">
    <property type="entry name" value="Conjugal_tfr_TraD_a-type"/>
</dbReference>
<accession>A0ABQ4UNN1</accession>
<organism evidence="1 2">
    <name type="scientific">Methylorubrum aminovorans</name>
    <dbReference type="NCBI Taxonomy" id="269069"/>
    <lineage>
        <taxon>Bacteria</taxon>
        <taxon>Pseudomonadati</taxon>
        <taxon>Pseudomonadota</taxon>
        <taxon>Alphaproteobacteria</taxon>
        <taxon>Hyphomicrobiales</taxon>
        <taxon>Methylobacteriaceae</taxon>
        <taxon>Methylorubrum</taxon>
    </lineage>
</organism>
<dbReference type="RefSeq" id="WP_238228633.1">
    <property type="nucleotide sequence ID" value="NZ_BAAADH010000014.1"/>
</dbReference>
<name>A0ABQ4UNN1_9HYPH</name>
<evidence type="ECO:0000313" key="2">
    <source>
        <dbReference type="Proteomes" id="UP001055039"/>
    </source>
</evidence>
<sequence length="65" mass="7313">MTKRHEERRADAYRKIQLGGLVIKAGLADLPSNVLLGLLLDGAERLRDPDVVEQLARRGDKEFKT</sequence>
<dbReference type="Proteomes" id="UP001055039">
    <property type="component" value="Unassembled WGS sequence"/>
</dbReference>
<proteinExistence type="predicted"/>
<dbReference type="Pfam" id="PF06412">
    <property type="entry name" value="TraD"/>
    <property type="match status" value="1"/>
</dbReference>
<keyword evidence="2" id="KW-1185">Reference proteome</keyword>
<comment type="caution">
    <text evidence="1">The sequence shown here is derived from an EMBL/GenBank/DDBJ whole genome shotgun (WGS) entry which is preliminary data.</text>
</comment>
<protein>
    <recommendedName>
        <fullName evidence="3">Conjugal transfer protein TraD</fullName>
    </recommendedName>
</protein>
<reference evidence="1" key="1">
    <citation type="journal article" date="2021" name="Front. Microbiol.">
        <title>Comprehensive Comparative Genomics and Phenotyping of Methylobacterium Species.</title>
        <authorList>
            <person name="Alessa O."/>
            <person name="Ogura Y."/>
            <person name="Fujitani Y."/>
            <person name="Takami H."/>
            <person name="Hayashi T."/>
            <person name="Sahin N."/>
            <person name="Tani A."/>
        </authorList>
    </citation>
    <scope>NUCLEOTIDE SEQUENCE</scope>
    <source>
        <strain evidence="1">NBRC 15686</strain>
    </source>
</reference>